<dbReference type="OrthoDB" id="258836at2157"/>
<name>A0A1U7EZK2_NATPD</name>
<dbReference type="KEGG" id="nph:NP_5278A"/>
<keyword evidence="3" id="KW-1185">Reference proteome</keyword>
<dbReference type="STRING" id="348780.NP_5278A"/>
<dbReference type="Pfam" id="PF26008">
    <property type="entry name" value="DUF8001"/>
    <property type="match status" value="1"/>
</dbReference>
<protein>
    <recommendedName>
        <fullName evidence="1">DUF8001 domain-containing protein</fullName>
    </recommendedName>
</protein>
<dbReference type="InterPro" id="IPR058314">
    <property type="entry name" value="DUF8001"/>
</dbReference>
<dbReference type="EnsemblBacteria" id="CAI50730">
    <property type="protein sequence ID" value="CAI50730"/>
    <property type="gene ID" value="NP_5278A"/>
</dbReference>
<proteinExistence type="predicted"/>
<evidence type="ECO:0000313" key="3">
    <source>
        <dbReference type="Proteomes" id="UP000002698"/>
    </source>
</evidence>
<feature type="domain" description="DUF8001" evidence="1">
    <location>
        <begin position="1"/>
        <end position="77"/>
    </location>
</feature>
<dbReference type="Proteomes" id="UP000002698">
    <property type="component" value="Chromosome"/>
</dbReference>
<dbReference type="eggNOG" id="arCOG08136">
    <property type="taxonomic scope" value="Archaea"/>
</dbReference>
<dbReference type="AlphaFoldDB" id="A0A1U7EZK2"/>
<dbReference type="HOGENOM" id="CLU_175997_0_0_2"/>
<gene>
    <name evidence="2" type="ordered locus">NP_5278A</name>
</gene>
<evidence type="ECO:0000313" key="2">
    <source>
        <dbReference type="EMBL" id="CAI50730.1"/>
    </source>
</evidence>
<dbReference type="GeneID" id="3702317"/>
<accession>A0A1U7EZK2</accession>
<evidence type="ECO:0000259" key="1">
    <source>
        <dbReference type="Pfam" id="PF26008"/>
    </source>
</evidence>
<organism evidence="2 3">
    <name type="scientific">Natronomonas pharaonis (strain ATCC 35678 / DSM 2160 / CIP 103997 / JCM 8858 / NBRC 14720 / NCIMB 2260 / Gabara)</name>
    <name type="common">Halobacterium pharaonis</name>
    <dbReference type="NCBI Taxonomy" id="348780"/>
    <lineage>
        <taxon>Archaea</taxon>
        <taxon>Methanobacteriati</taxon>
        <taxon>Methanobacteriota</taxon>
        <taxon>Stenosarchaea group</taxon>
        <taxon>Halobacteria</taxon>
        <taxon>Halobacteriales</taxon>
        <taxon>Natronomonadaceae</taxon>
        <taxon>Natronomonas</taxon>
    </lineage>
</organism>
<dbReference type="EMBL" id="CR936257">
    <property type="protein sequence ID" value="CAI50730.1"/>
    <property type="molecule type" value="Genomic_DNA"/>
</dbReference>
<dbReference type="RefSeq" id="WP_011324339.1">
    <property type="nucleotide sequence ID" value="NC_007426.1"/>
</dbReference>
<reference evidence="2 3" key="1">
    <citation type="journal article" date="2005" name="Genome Res.">
        <title>Living with two extremes: conclusions from the genome sequence of Natronomonas pharaonis.</title>
        <authorList>
            <person name="Falb M."/>
            <person name="Pfeiffer F."/>
            <person name="Palm P."/>
            <person name="Rodewald K."/>
            <person name="Hickmann V."/>
            <person name="Tittor J."/>
            <person name="Oesterhelt D."/>
        </authorList>
    </citation>
    <scope>NUCLEOTIDE SEQUENCE [LARGE SCALE GENOMIC DNA]</scope>
    <source>
        <strain evidence="3">ATCC 35678 / DSM 2160 / CIP 103997 / JCM 8858 / NBRC 14720 / NCIMB 2260 / Gabara</strain>
    </source>
</reference>
<sequence length="79" mass="8971">MSGTTVIEPGECSIEELLARLRDGERFVVRTEILGSTEELTLRFDGETYYCDSPTILHKHTDEAEMRTCIEDLGFADEQ</sequence>